<proteinExistence type="inferred from homology"/>
<dbReference type="SUPFAM" id="SSF50692">
    <property type="entry name" value="ADC-like"/>
    <property type="match status" value="1"/>
</dbReference>
<dbReference type="EMBL" id="CM026423">
    <property type="protein sequence ID" value="KAG0581719.1"/>
    <property type="molecule type" value="Genomic_DNA"/>
</dbReference>
<sequence>MEVEVRRVGKRDCFASLPNTLLEAFLSDQLPSFPLVLELRVPGKRGQGGPWFVAWDGSASRSSHVEVSENFAECIGLEDGTRVVVRARAEVPMADTVAIEPASEDDWEMLELNAEFLEEHLVTRVGVLYEGQRFPVWIESGSVLVLQAVSTSPSKLVRLGAGAELVVAPKKRQVLAPSNDAMAPVENGRSDKVPLWVGHTWLRVQELDSSFVRPVNIGKLVVYSEPTTAVFLSPLTAKELRLTHGQLVAVSEPSIKNKSYNAENGEQEGLFSTEADDAELASGRPKVKTSRRRVVVRAVVTELAKEGHVMLAQSLRTYLSLNCHARIGIHSCGDPCASMPSFLEFSPAVFESVDREEDAYGEDLLQVNKSRVHVGRQVETGTGRWSNHKGFLASVGENPLENGIHRLSQIDDVKSTEGTLRNVKRLLHDWVVAQAAVVNCDGAAQCEKFVPVSGATIIHLRLSQQPARRKDSETRGNHRALKSFAKQEPKDILFQIGFQSQPKNDSSPIQGVSNGAFHDESTRYVLLEAQMFSDEEEHSGKEAPGKVFGNRGGLPLKVGSFEILYCRRVFNCFESTGPTLFSLRWLGEALERAFFRMKLLLSPAVQRNSIDLPGAVLLYGPPACGKTTTALALARELQEDKSLLAHRVIVRCNELVGEQAGSIRNVLHDAISEALDHAPSLIILDDLDTLLPKEEGPEPATVVIALAEFLGDLMDLYQGGRQDVMIAFLATARSPMAIPDSLCSSGRFDYHVELPTPAASERATILEQAVAARGFVCCPSVASEVALNFDGADGSDLEVLVDRAAHAAAARFLSPDATNASVTEWLLKQSLSSRREKFELNMLDFKTAQHNFVPSAMQGIAKGGTEAGSSGWDDVGGLLETRRALQEVLELPVKHGNMFKGAPLRLRSGVLLYGPPGCGKTHIVGAAAAACSLRFISVKGPELLNKYIGASEQAVRDVFARATAAAPALLFFDEFDAIAPKRGHDNTGVTDRVVNQLLTELDGVEALNGVFVFAATSRPDLLDAALLRPGRLDRMLLCDFPSTSDRVEILQVLSRKLSLAEDVDLDSVAAMTDGFSAADLQAVCSDAQLESVHSFLASKETMASADSTAKPLITMQNLETAARNARPSVPESERKKLNDVYASFTASRKTASSKSKESKGKRATLA</sequence>
<dbReference type="SUPFAM" id="SSF52540">
    <property type="entry name" value="P-loop containing nucleoside triphosphate hydrolases"/>
    <property type="match status" value="2"/>
</dbReference>
<keyword evidence="16" id="KW-1185">Reference proteome</keyword>
<dbReference type="InterPro" id="IPR009010">
    <property type="entry name" value="Asp_de-COase-like_dom_sf"/>
</dbReference>
<evidence type="ECO:0000256" key="9">
    <source>
        <dbReference type="ARBA" id="ARBA00023136"/>
    </source>
</evidence>
<dbReference type="Proteomes" id="UP000822688">
    <property type="component" value="Chromosome 3"/>
</dbReference>
<dbReference type="Pfam" id="PF09262">
    <property type="entry name" value="PEX-1N"/>
    <property type="match status" value="1"/>
</dbReference>
<reference evidence="15" key="1">
    <citation type="submission" date="2020-06" db="EMBL/GenBank/DDBJ databases">
        <title>WGS assembly of Ceratodon purpureus strain R40.</title>
        <authorList>
            <person name="Carey S.B."/>
            <person name="Jenkins J."/>
            <person name="Shu S."/>
            <person name="Lovell J.T."/>
            <person name="Sreedasyam A."/>
            <person name="Maumus F."/>
            <person name="Tiley G.P."/>
            <person name="Fernandez-Pozo N."/>
            <person name="Barry K."/>
            <person name="Chen C."/>
            <person name="Wang M."/>
            <person name="Lipzen A."/>
            <person name="Daum C."/>
            <person name="Saski C.A."/>
            <person name="Payton A.C."/>
            <person name="Mcbreen J.C."/>
            <person name="Conrad R.E."/>
            <person name="Kollar L.M."/>
            <person name="Olsson S."/>
            <person name="Huttunen S."/>
            <person name="Landis J.B."/>
            <person name="Wickett N.J."/>
            <person name="Johnson M.G."/>
            <person name="Rensing S.A."/>
            <person name="Grimwood J."/>
            <person name="Schmutz J."/>
            <person name="Mcdaniel S.F."/>
        </authorList>
    </citation>
    <scope>NUCLEOTIDE SEQUENCE</scope>
    <source>
        <strain evidence="15">R40</strain>
    </source>
</reference>
<dbReference type="FunFam" id="3.40.50.300:FF:000149">
    <property type="entry name" value="Nuclear valosin-containing protein-like"/>
    <property type="match status" value="1"/>
</dbReference>
<dbReference type="SUPFAM" id="SSF54585">
    <property type="entry name" value="Cdc48 domain 2-like"/>
    <property type="match status" value="1"/>
</dbReference>
<keyword evidence="8" id="KW-0653">Protein transport</keyword>
<evidence type="ECO:0000256" key="11">
    <source>
        <dbReference type="ARBA" id="ARBA00034532"/>
    </source>
</evidence>
<evidence type="ECO:0000256" key="3">
    <source>
        <dbReference type="ARBA" id="ARBA00022448"/>
    </source>
</evidence>
<keyword evidence="5" id="KW-0547">Nucleotide-binding</keyword>
<feature type="domain" description="AAA+ ATPase" evidence="14">
    <location>
        <begin position="906"/>
        <end position="1042"/>
    </location>
</feature>
<evidence type="ECO:0000256" key="13">
    <source>
        <dbReference type="SAM" id="MobiDB-lite"/>
    </source>
</evidence>
<dbReference type="GO" id="GO:0005778">
    <property type="term" value="C:peroxisomal membrane"/>
    <property type="evidence" value="ECO:0007669"/>
    <property type="project" value="TreeGrafter"/>
</dbReference>
<dbReference type="InterPro" id="IPR003593">
    <property type="entry name" value="AAA+_ATPase"/>
</dbReference>
<evidence type="ECO:0000256" key="8">
    <source>
        <dbReference type="ARBA" id="ARBA00022927"/>
    </source>
</evidence>
<name>A0A8T0IFP1_CERPU</name>
<feature type="region of interest" description="Disordered" evidence="13">
    <location>
        <begin position="259"/>
        <end position="284"/>
    </location>
</feature>
<evidence type="ECO:0000313" key="16">
    <source>
        <dbReference type="Proteomes" id="UP000822688"/>
    </source>
</evidence>
<dbReference type="Pfam" id="PF00004">
    <property type="entry name" value="AAA"/>
    <property type="match status" value="2"/>
</dbReference>
<dbReference type="Gene3D" id="2.40.40.20">
    <property type="match status" value="1"/>
</dbReference>
<evidence type="ECO:0000256" key="2">
    <source>
        <dbReference type="ARBA" id="ARBA00006914"/>
    </source>
</evidence>
<comment type="similarity">
    <text evidence="2">Belongs to the AAA ATPase family.</text>
</comment>
<keyword evidence="4" id="KW-0962">Peroxisome biogenesis</keyword>
<evidence type="ECO:0000256" key="6">
    <source>
        <dbReference type="ARBA" id="ARBA00022801"/>
    </source>
</evidence>
<dbReference type="InterPro" id="IPR003960">
    <property type="entry name" value="ATPase_AAA_CS"/>
</dbReference>
<feature type="region of interest" description="Disordered" evidence="13">
    <location>
        <begin position="1145"/>
        <end position="1166"/>
    </location>
</feature>
<dbReference type="PANTHER" id="PTHR23077:SF12">
    <property type="entry name" value="PEROXISOMAL ATPASE PEX1"/>
    <property type="match status" value="1"/>
</dbReference>
<dbReference type="InterPro" id="IPR015342">
    <property type="entry name" value="PEX1-N_C-lobe"/>
</dbReference>
<dbReference type="Gene3D" id="3.10.330.10">
    <property type="match status" value="1"/>
</dbReference>
<protein>
    <recommendedName>
        <fullName evidence="11">Peroxisomal ATPase PEX1</fullName>
    </recommendedName>
    <alternativeName>
        <fullName evidence="10">Peroxin-1</fullName>
    </alternativeName>
</protein>
<dbReference type="OrthoDB" id="2187at2759"/>
<organism evidence="15 16">
    <name type="scientific">Ceratodon purpureus</name>
    <name type="common">Fire moss</name>
    <name type="synonym">Dicranum purpureum</name>
    <dbReference type="NCBI Taxonomy" id="3225"/>
    <lineage>
        <taxon>Eukaryota</taxon>
        <taxon>Viridiplantae</taxon>
        <taxon>Streptophyta</taxon>
        <taxon>Embryophyta</taxon>
        <taxon>Bryophyta</taxon>
        <taxon>Bryophytina</taxon>
        <taxon>Bryopsida</taxon>
        <taxon>Dicranidae</taxon>
        <taxon>Pseudoditrichales</taxon>
        <taxon>Ditrichaceae</taxon>
        <taxon>Ceratodon</taxon>
    </lineage>
</organism>
<comment type="catalytic activity">
    <reaction evidence="12">
        <text>ATP + H2O = ADP + phosphate + H(+)</text>
        <dbReference type="Rhea" id="RHEA:13065"/>
        <dbReference type="ChEBI" id="CHEBI:15377"/>
        <dbReference type="ChEBI" id="CHEBI:15378"/>
        <dbReference type="ChEBI" id="CHEBI:30616"/>
        <dbReference type="ChEBI" id="CHEBI:43474"/>
        <dbReference type="ChEBI" id="CHEBI:456216"/>
    </reaction>
    <physiologicalReaction direction="left-to-right" evidence="12">
        <dbReference type="Rhea" id="RHEA:13066"/>
    </physiologicalReaction>
</comment>
<dbReference type="InterPro" id="IPR027417">
    <property type="entry name" value="P-loop_NTPase"/>
</dbReference>
<evidence type="ECO:0000259" key="14">
    <source>
        <dbReference type="SMART" id="SM00382"/>
    </source>
</evidence>
<dbReference type="InterPro" id="IPR041569">
    <property type="entry name" value="AAA_lid_3"/>
</dbReference>
<dbReference type="Gene3D" id="1.10.8.60">
    <property type="match status" value="2"/>
</dbReference>
<dbReference type="InterPro" id="IPR029067">
    <property type="entry name" value="CDC48_domain_2-like_sf"/>
</dbReference>
<evidence type="ECO:0000256" key="12">
    <source>
        <dbReference type="ARBA" id="ARBA00048778"/>
    </source>
</evidence>
<evidence type="ECO:0000256" key="7">
    <source>
        <dbReference type="ARBA" id="ARBA00022840"/>
    </source>
</evidence>
<evidence type="ECO:0000313" key="15">
    <source>
        <dbReference type="EMBL" id="KAG0581719.1"/>
    </source>
</evidence>
<dbReference type="PROSITE" id="PS00674">
    <property type="entry name" value="AAA"/>
    <property type="match status" value="1"/>
</dbReference>
<evidence type="ECO:0000256" key="10">
    <source>
        <dbReference type="ARBA" id="ARBA00032509"/>
    </source>
</evidence>
<dbReference type="InterPro" id="IPR050168">
    <property type="entry name" value="AAA_ATPase_domain"/>
</dbReference>
<dbReference type="SMART" id="SM00382">
    <property type="entry name" value="AAA"/>
    <property type="match status" value="2"/>
</dbReference>
<keyword evidence="3" id="KW-0813">Transport</keyword>
<comment type="subcellular location">
    <subcellularLocation>
        <location evidence="1">Membrane</location>
    </subcellularLocation>
</comment>
<keyword evidence="6" id="KW-0378">Hydrolase</keyword>
<dbReference type="PANTHER" id="PTHR23077">
    <property type="entry name" value="AAA-FAMILY ATPASE"/>
    <property type="match status" value="1"/>
</dbReference>
<dbReference type="Pfam" id="PF17862">
    <property type="entry name" value="AAA_lid_3"/>
    <property type="match status" value="1"/>
</dbReference>
<feature type="domain" description="AAA+ ATPase" evidence="14">
    <location>
        <begin position="612"/>
        <end position="758"/>
    </location>
</feature>
<dbReference type="AlphaFoldDB" id="A0A8T0IFP1"/>
<gene>
    <name evidence="15" type="ORF">KC19_3G003200</name>
</gene>
<dbReference type="GO" id="GO:0016887">
    <property type="term" value="F:ATP hydrolysis activity"/>
    <property type="evidence" value="ECO:0007669"/>
    <property type="project" value="InterPro"/>
</dbReference>
<dbReference type="InterPro" id="IPR003959">
    <property type="entry name" value="ATPase_AAA_core"/>
</dbReference>
<dbReference type="GO" id="GO:0005829">
    <property type="term" value="C:cytosol"/>
    <property type="evidence" value="ECO:0007669"/>
    <property type="project" value="TreeGrafter"/>
</dbReference>
<dbReference type="GO" id="GO:0016558">
    <property type="term" value="P:protein import into peroxisome matrix"/>
    <property type="evidence" value="ECO:0007669"/>
    <property type="project" value="TreeGrafter"/>
</dbReference>
<evidence type="ECO:0000256" key="5">
    <source>
        <dbReference type="ARBA" id="ARBA00022741"/>
    </source>
</evidence>
<evidence type="ECO:0000256" key="1">
    <source>
        <dbReference type="ARBA" id="ARBA00004370"/>
    </source>
</evidence>
<keyword evidence="9" id="KW-0472">Membrane</keyword>
<dbReference type="GO" id="GO:0005524">
    <property type="term" value="F:ATP binding"/>
    <property type="evidence" value="ECO:0007669"/>
    <property type="project" value="UniProtKB-KW"/>
</dbReference>
<evidence type="ECO:0000256" key="4">
    <source>
        <dbReference type="ARBA" id="ARBA00022593"/>
    </source>
</evidence>
<keyword evidence="7" id="KW-0067">ATP-binding</keyword>
<accession>A0A8T0IFP1</accession>
<dbReference type="Gene3D" id="3.40.50.300">
    <property type="entry name" value="P-loop containing nucleotide triphosphate hydrolases"/>
    <property type="match status" value="2"/>
</dbReference>
<comment type="caution">
    <text evidence="15">The sequence shown here is derived from an EMBL/GenBank/DDBJ whole genome shotgun (WGS) entry which is preliminary data.</text>
</comment>